<dbReference type="Pfam" id="PF00924">
    <property type="entry name" value="MS_channel_2nd"/>
    <property type="match status" value="1"/>
</dbReference>
<keyword evidence="7" id="KW-0997">Cell inner membrane</keyword>
<dbReference type="Proteomes" id="UP000319897">
    <property type="component" value="Unassembled WGS sequence"/>
</dbReference>
<evidence type="ECO:0000256" key="4">
    <source>
        <dbReference type="ARBA" id="ARBA00022692"/>
    </source>
</evidence>
<dbReference type="PANTHER" id="PTHR30221:SF3">
    <property type="entry name" value="SMALL-CONDUCTANCE MECHANOSENSITIVE CHANNEL"/>
    <property type="match status" value="1"/>
</dbReference>
<feature type="transmembrane region" description="Helical" evidence="7">
    <location>
        <begin position="89"/>
        <end position="119"/>
    </location>
</feature>
<keyword evidence="10" id="KW-1185">Reference proteome</keyword>
<evidence type="ECO:0000256" key="1">
    <source>
        <dbReference type="ARBA" id="ARBA00004651"/>
    </source>
</evidence>
<reference evidence="9 10" key="1">
    <citation type="submission" date="2019-06" db="EMBL/GenBank/DDBJ databases">
        <authorList>
            <person name="Lee I."/>
            <person name="Jang G.I."/>
            <person name="Hwang C.Y."/>
        </authorList>
    </citation>
    <scope>NUCLEOTIDE SEQUENCE [LARGE SCALE GENOMIC DNA]</scope>
    <source>
        <strain evidence="9 10">PAMC 28131</strain>
    </source>
</reference>
<keyword evidence="7" id="KW-0813">Transport</keyword>
<comment type="subcellular location">
    <subcellularLocation>
        <location evidence="7">Cell inner membrane</location>
        <topology evidence="7">Multi-pass membrane protein</topology>
    </subcellularLocation>
    <subcellularLocation>
        <location evidence="1">Cell membrane</location>
        <topology evidence="1">Multi-pass membrane protein</topology>
    </subcellularLocation>
</comment>
<dbReference type="RefSeq" id="WP_140927722.1">
    <property type="nucleotide sequence ID" value="NZ_VFSU01000019.1"/>
</dbReference>
<evidence type="ECO:0000313" key="10">
    <source>
        <dbReference type="Proteomes" id="UP000319897"/>
    </source>
</evidence>
<sequence>MEAEVISMWDRAMPILTGAALKIAAAFALYMVGRWLISFAINMLSKILTARNFDATLQRYIANILGVVLNILLVVAILGYFGLQTTSFAALLAGVGLAVGAAWSGLLGNFAAGAFLIIFRPYKVGDYVVAGGVEGTVVEIGMFNTVLNTPDNVVSVVGNAKVSGDVIRNFSSNPYRRVERQAQLAFGVNPLDAIAKLTPAVAAIPNVLAEPAPTVEILDFNEMGTLLCVRPYCHTDHYWQVYFDTNKVIAATFAAAGYPPPFVVEREELVPLKK</sequence>
<dbReference type="InterPro" id="IPR011066">
    <property type="entry name" value="MscS_channel_C_sf"/>
</dbReference>
<comment type="similarity">
    <text evidence="2 7">Belongs to the MscS (TC 1.A.23) family.</text>
</comment>
<dbReference type="InterPro" id="IPR010920">
    <property type="entry name" value="LSM_dom_sf"/>
</dbReference>
<keyword evidence="7" id="KW-0406">Ion transport</keyword>
<comment type="caution">
    <text evidence="9">The sequence shown here is derived from an EMBL/GenBank/DDBJ whole genome shotgun (WGS) entry which is preliminary data.</text>
</comment>
<comment type="function">
    <text evidence="7">Mechanosensitive channel that participates in the regulation of osmotic pressure changes within the cell, opening in response to stretch forces in the membrane lipid bilayer, without the need for other proteins. Contributes to normal resistance to hypoosmotic shock. Forms an ion channel of 1.0 nanosiemens conductance with a slight preference for anions.</text>
</comment>
<dbReference type="GO" id="GO:0008381">
    <property type="term" value="F:mechanosensitive monoatomic ion channel activity"/>
    <property type="evidence" value="ECO:0007669"/>
    <property type="project" value="InterPro"/>
</dbReference>
<dbReference type="OrthoDB" id="9814206at2"/>
<feature type="domain" description="Mechanosensitive ion channel MscS" evidence="8">
    <location>
        <begin position="106"/>
        <end position="171"/>
    </location>
</feature>
<dbReference type="SUPFAM" id="SSF82861">
    <property type="entry name" value="Mechanosensitive channel protein MscS (YggB), transmembrane region"/>
    <property type="match status" value="1"/>
</dbReference>
<dbReference type="PANTHER" id="PTHR30221">
    <property type="entry name" value="SMALL-CONDUCTANCE MECHANOSENSITIVE CHANNEL"/>
    <property type="match status" value="1"/>
</dbReference>
<dbReference type="InterPro" id="IPR045275">
    <property type="entry name" value="MscS_archaea/bacteria_type"/>
</dbReference>
<evidence type="ECO:0000313" key="9">
    <source>
        <dbReference type="EMBL" id="TPE62296.1"/>
    </source>
</evidence>
<comment type="subunit">
    <text evidence="7">Homoheptamer.</text>
</comment>
<dbReference type="AlphaFoldDB" id="A0A501XNZ4"/>
<keyword evidence="7" id="KW-0407">Ion channel</keyword>
<evidence type="ECO:0000256" key="2">
    <source>
        <dbReference type="ARBA" id="ARBA00008017"/>
    </source>
</evidence>
<dbReference type="SUPFAM" id="SSF50182">
    <property type="entry name" value="Sm-like ribonucleoproteins"/>
    <property type="match status" value="1"/>
</dbReference>
<keyword evidence="5 7" id="KW-1133">Transmembrane helix</keyword>
<name>A0A501XNZ4_9SPHN</name>
<dbReference type="InterPro" id="IPR006685">
    <property type="entry name" value="MscS_channel_2nd"/>
</dbReference>
<evidence type="ECO:0000256" key="7">
    <source>
        <dbReference type="RuleBase" id="RU369025"/>
    </source>
</evidence>
<keyword evidence="3" id="KW-1003">Cell membrane</keyword>
<evidence type="ECO:0000256" key="6">
    <source>
        <dbReference type="ARBA" id="ARBA00023136"/>
    </source>
</evidence>
<evidence type="ECO:0000256" key="3">
    <source>
        <dbReference type="ARBA" id="ARBA00022475"/>
    </source>
</evidence>
<dbReference type="Gene3D" id="1.10.287.1260">
    <property type="match status" value="1"/>
</dbReference>
<feature type="transmembrane region" description="Helical" evidence="7">
    <location>
        <begin position="61"/>
        <end position="83"/>
    </location>
</feature>
<dbReference type="SUPFAM" id="SSF82689">
    <property type="entry name" value="Mechanosensitive channel protein MscS (YggB), C-terminal domain"/>
    <property type="match status" value="1"/>
</dbReference>
<organism evidence="9 10">
    <name type="scientific">Sandaracinobacter neustonicus</name>
    <dbReference type="NCBI Taxonomy" id="1715348"/>
    <lineage>
        <taxon>Bacteria</taxon>
        <taxon>Pseudomonadati</taxon>
        <taxon>Pseudomonadota</taxon>
        <taxon>Alphaproteobacteria</taxon>
        <taxon>Sphingomonadales</taxon>
        <taxon>Sphingosinicellaceae</taxon>
        <taxon>Sandaracinobacter</taxon>
    </lineage>
</organism>
<dbReference type="GO" id="GO:0005886">
    <property type="term" value="C:plasma membrane"/>
    <property type="evidence" value="ECO:0007669"/>
    <property type="project" value="UniProtKB-SubCell"/>
</dbReference>
<dbReference type="Gene3D" id="2.30.30.60">
    <property type="match status" value="1"/>
</dbReference>
<comment type="caution">
    <text evidence="7">Lacks conserved residue(s) required for the propagation of feature annotation.</text>
</comment>
<accession>A0A501XNZ4</accession>
<keyword evidence="6 7" id="KW-0472">Membrane</keyword>
<dbReference type="InterPro" id="IPR011014">
    <property type="entry name" value="MscS_channel_TM-2"/>
</dbReference>
<dbReference type="Gene3D" id="3.30.70.100">
    <property type="match status" value="1"/>
</dbReference>
<dbReference type="EMBL" id="VFSU01000019">
    <property type="protein sequence ID" value="TPE62296.1"/>
    <property type="molecule type" value="Genomic_DNA"/>
</dbReference>
<dbReference type="InterPro" id="IPR023408">
    <property type="entry name" value="MscS_beta-dom_sf"/>
</dbReference>
<evidence type="ECO:0000256" key="5">
    <source>
        <dbReference type="ARBA" id="ARBA00022989"/>
    </source>
</evidence>
<protein>
    <recommendedName>
        <fullName evidence="7">Small-conductance mechanosensitive channel</fullName>
    </recommendedName>
</protein>
<feature type="transmembrane region" description="Helical" evidence="7">
    <location>
        <begin position="20"/>
        <end position="41"/>
    </location>
</feature>
<proteinExistence type="inferred from homology"/>
<keyword evidence="4 7" id="KW-0812">Transmembrane</keyword>
<gene>
    <name evidence="9" type="ORF">FJQ54_07160</name>
</gene>
<evidence type="ECO:0000259" key="8">
    <source>
        <dbReference type="Pfam" id="PF00924"/>
    </source>
</evidence>